<dbReference type="NCBIfam" id="NF001186">
    <property type="entry name" value="PRK00155.2-3"/>
    <property type="match status" value="1"/>
</dbReference>
<comment type="catalytic activity">
    <reaction evidence="3">
        <text>2-C-methyl-D-erythritol 4-phosphate + CTP + H(+) = 4-CDP-2-C-methyl-D-erythritol + diphosphate</text>
        <dbReference type="Rhea" id="RHEA:13429"/>
        <dbReference type="ChEBI" id="CHEBI:15378"/>
        <dbReference type="ChEBI" id="CHEBI:33019"/>
        <dbReference type="ChEBI" id="CHEBI:37563"/>
        <dbReference type="ChEBI" id="CHEBI:57823"/>
        <dbReference type="ChEBI" id="CHEBI:58262"/>
        <dbReference type="EC" id="2.7.7.60"/>
    </reaction>
</comment>
<protein>
    <recommendedName>
        <fullName evidence="3">2-C-methyl-D-erythritol 4-phosphate cytidylyltransferase</fullName>
        <ecNumber evidence="3">2.7.7.60</ecNumber>
    </recommendedName>
    <alternativeName>
        <fullName evidence="3">4-diphosphocytidyl-2C-methyl-D-erythritol synthase</fullName>
    </alternativeName>
    <alternativeName>
        <fullName evidence="3">MEP cytidylyltransferase</fullName>
        <shortName evidence="3">MCT</shortName>
    </alternativeName>
</protein>
<dbReference type="HAMAP" id="MF_00108">
    <property type="entry name" value="IspD"/>
    <property type="match status" value="1"/>
</dbReference>
<evidence type="ECO:0000256" key="2">
    <source>
        <dbReference type="ARBA" id="ARBA00022695"/>
    </source>
</evidence>
<dbReference type="InterPro" id="IPR050088">
    <property type="entry name" value="IspD/TarI_cytidylyltransf_bact"/>
</dbReference>
<accession>A0A4Y8KV07</accession>
<dbReference type="Gene3D" id="3.90.550.10">
    <property type="entry name" value="Spore Coat Polysaccharide Biosynthesis Protein SpsA, Chain A"/>
    <property type="match status" value="1"/>
</dbReference>
<dbReference type="PANTHER" id="PTHR32125:SF4">
    <property type="entry name" value="2-C-METHYL-D-ERYTHRITOL 4-PHOSPHATE CYTIDYLYLTRANSFERASE, CHLOROPLASTIC"/>
    <property type="match status" value="1"/>
</dbReference>
<feature type="site" description="Transition state stabilizer" evidence="3">
    <location>
        <position position="14"/>
    </location>
</feature>
<evidence type="ECO:0000313" key="5">
    <source>
        <dbReference type="Proteomes" id="UP000297861"/>
    </source>
</evidence>
<feature type="site" description="Positions MEP for the nucleophilic attack" evidence="3">
    <location>
        <position position="204"/>
    </location>
</feature>
<evidence type="ECO:0000256" key="1">
    <source>
        <dbReference type="ARBA" id="ARBA00022679"/>
    </source>
</evidence>
<proteinExistence type="inferred from homology"/>
<comment type="similarity">
    <text evidence="3">Belongs to the IspD/TarI cytidylyltransferase family. IspD subfamily.</text>
</comment>
<dbReference type="GO" id="GO:0050518">
    <property type="term" value="F:2-C-methyl-D-erythritol 4-phosphate cytidylyltransferase activity"/>
    <property type="evidence" value="ECO:0007669"/>
    <property type="project" value="UniProtKB-UniRule"/>
</dbReference>
<dbReference type="InterPro" id="IPR001228">
    <property type="entry name" value="IspD"/>
</dbReference>
<dbReference type="UniPathway" id="UPA00056">
    <property type="reaction ID" value="UER00093"/>
</dbReference>
<evidence type="ECO:0000313" key="4">
    <source>
        <dbReference type="EMBL" id="TFD93148.1"/>
    </source>
</evidence>
<dbReference type="Proteomes" id="UP000297861">
    <property type="component" value="Unassembled WGS sequence"/>
</dbReference>
<comment type="pathway">
    <text evidence="3">Isoprenoid biosynthesis; isopentenyl diphosphate biosynthesis via DXP pathway; isopentenyl diphosphate from 1-deoxy-D-xylulose 5-phosphate: step 2/6.</text>
</comment>
<dbReference type="RefSeq" id="WP_026626650.1">
    <property type="nucleotide sequence ID" value="NZ_JAWZLG010000062.1"/>
</dbReference>
<dbReference type="PANTHER" id="PTHR32125">
    <property type="entry name" value="2-C-METHYL-D-ERYTHRITOL 4-PHOSPHATE CYTIDYLYLTRANSFERASE, CHLOROPLASTIC"/>
    <property type="match status" value="1"/>
</dbReference>
<dbReference type="InterPro" id="IPR034683">
    <property type="entry name" value="IspD/TarI"/>
</dbReference>
<dbReference type="OrthoDB" id="9806837at2"/>
<feature type="site" description="Positions MEP for the nucleophilic attack" evidence="3">
    <location>
        <position position="150"/>
    </location>
</feature>
<dbReference type="CDD" id="cd02516">
    <property type="entry name" value="CDP-ME_synthetase"/>
    <property type="match status" value="1"/>
</dbReference>
<organism evidence="4 5">
    <name type="scientific">Dysgonomonas capnocytophagoides</name>
    <dbReference type="NCBI Taxonomy" id="45254"/>
    <lineage>
        <taxon>Bacteria</taxon>
        <taxon>Pseudomonadati</taxon>
        <taxon>Bacteroidota</taxon>
        <taxon>Bacteroidia</taxon>
        <taxon>Bacteroidales</taxon>
        <taxon>Dysgonomonadaceae</taxon>
        <taxon>Dysgonomonas</taxon>
    </lineage>
</organism>
<keyword evidence="1 3" id="KW-0808">Transferase</keyword>
<dbReference type="FunFam" id="3.90.550.10:FF:000003">
    <property type="entry name" value="2-C-methyl-D-erythritol 4-phosphate cytidylyltransferase"/>
    <property type="match status" value="1"/>
</dbReference>
<name>A0A4Y8KV07_9BACT</name>
<dbReference type="GO" id="GO:0019288">
    <property type="term" value="P:isopentenyl diphosphate biosynthetic process, methylerythritol 4-phosphate pathway"/>
    <property type="evidence" value="ECO:0007669"/>
    <property type="project" value="UniProtKB-UniRule"/>
</dbReference>
<evidence type="ECO:0000256" key="3">
    <source>
        <dbReference type="HAMAP-Rule" id="MF_00108"/>
    </source>
</evidence>
<dbReference type="STRING" id="1121485.GCA_000426485_02789"/>
<dbReference type="SUPFAM" id="SSF53448">
    <property type="entry name" value="Nucleotide-diphospho-sugar transferases"/>
    <property type="match status" value="1"/>
</dbReference>
<dbReference type="NCBIfam" id="TIGR00453">
    <property type="entry name" value="ispD"/>
    <property type="match status" value="1"/>
</dbReference>
<keyword evidence="5" id="KW-1185">Reference proteome</keyword>
<reference evidence="4 5" key="1">
    <citation type="submission" date="2019-03" db="EMBL/GenBank/DDBJ databases">
        <title>San Antonio Military Medical Center submission to MRSN (WRAIR), pending publication.</title>
        <authorList>
            <person name="Blyth D.M."/>
            <person name="Mccarthy S.L."/>
            <person name="Schall S.E."/>
            <person name="Stam J.A."/>
            <person name="Ong A.C."/>
            <person name="Mcgann P.T."/>
        </authorList>
    </citation>
    <scope>NUCLEOTIDE SEQUENCE [LARGE SCALE GENOMIC DNA]</scope>
    <source>
        <strain evidence="4 5">MRSN571793</strain>
    </source>
</reference>
<dbReference type="InterPro" id="IPR029044">
    <property type="entry name" value="Nucleotide-diphossugar_trans"/>
</dbReference>
<dbReference type="EMBL" id="SOML01000013">
    <property type="protein sequence ID" value="TFD93148.1"/>
    <property type="molecule type" value="Genomic_DNA"/>
</dbReference>
<comment type="caution">
    <text evidence="4">The sequence shown here is derived from an EMBL/GenBank/DDBJ whole genome shotgun (WGS) entry which is preliminary data.</text>
</comment>
<keyword evidence="3" id="KW-0414">Isoprene biosynthesis</keyword>
<gene>
    <name evidence="3" type="primary">ispD</name>
    <name evidence="4" type="ORF">E2605_16820</name>
</gene>
<feature type="site" description="Transition state stabilizer" evidence="3">
    <location>
        <position position="21"/>
    </location>
</feature>
<sequence>MNNVIIVAGGKGLRMGADQPKQFMAIGGKPILMHTIEAFYSFDKSIRIVVALAKDYRDHWSNLCKAYGFTIYHEVVDGGETRFHSVKNALELVGDGWVAVHDAVRPFSSKDLLNRCFSLAKEHKAVIPVLDVTDSLREMTDEIDSKIVDRSKFKLVQTPQVFDVNLLKNAYNAEFSNLFTDDASVVESLGYKIHLTEGEKTNIKITTPFDLQLAKVILTE</sequence>
<comment type="function">
    <text evidence="3">Catalyzes the formation of 4-diphosphocytidyl-2-C-methyl-D-erythritol from CTP and 2-C-methyl-D-erythritol 4-phosphate (MEP).</text>
</comment>
<dbReference type="AlphaFoldDB" id="A0A4Y8KV07"/>
<keyword evidence="2 3" id="KW-0548">Nucleotidyltransferase</keyword>
<dbReference type="Pfam" id="PF01128">
    <property type="entry name" value="IspD"/>
    <property type="match status" value="1"/>
</dbReference>
<dbReference type="EC" id="2.7.7.60" evidence="3"/>